<dbReference type="UCSC" id="T21H8.2">
    <property type="organism name" value="c. elegans"/>
</dbReference>
<evidence type="ECO:0000256" key="3">
    <source>
        <dbReference type="ARBA" id="ARBA00022989"/>
    </source>
</evidence>
<dbReference type="InterPro" id="IPR019408">
    <property type="entry name" value="7TM_GPCR_serpentine_rcpt_Srab"/>
</dbReference>
<protein>
    <submittedName>
        <fullName evidence="6">G_PROTEIN_RECEP_F1_2 domain-containing protein</fullName>
    </submittedName>
</protein>
<feature type="transmembrane region" description="Helical" evidence="5">
    <location>
        <begin position="61"/>
        <end position="86"/>
    </location>
</feature>
<keyword evidence="3 5" id="KW-1133">Transmembrane helix</keyword>
<dbReference type="GO" id="GO:0050907">
    <property type="term" value="P:detection of chemical stimulus involved in sensory perception"/>
    <property type="evidence" value="ECO:0000318"/>
    <property type="project" value="GO_Central"/>
</dbReference>
<dbReference type="InterPro" id="IPR051080">
    <property type="entry name" value="Nematode_rcpt-like_serp_alpha"/>
</dbReference>
<dbReference type="WormBase" id="T21H8.2">
    <property type="protein sequence ID" value="CE38109"/>
    <property type="gene ID" value="WBGene00005063"/>
    <property type="gene designation" value="sra-37"/>
</dbReference>
<dbReference type="KEGG" id="cel:CELE_T21H8.2"/>
<dbReference type="OrthoDB" id="5794575at2759"/>
<dbReference type="Pfam" id="PF10292">
    <property type="entry name" value="7TM_GPCR_Srab"/>
    <property type="match status" value="1"/>
</dbReference>
<evidence type="ECO:0000313" key="7">
    <source>
        <dbReference type="Proteomes" id="UP000001940"/>
    </source>
</evidence>
<dbReference type="Proteomes" id="UP000001940">
    <property type="component" value="Chromosome X"/>
</dbReference>
<comment type="subcellular location">
    <subcellularLocation>
        <location evidence="1">Membrane</location>
        <topology evidence="1">Multi-pass membrane protein</topology>
    </subcellularLocation>
</comment>
<name>Q94072_CAEEL</name>
<dbReference type="SMR" id="Q94072"/>
<feature type="transmembrane region" description="Helical" evidence="5">
    <location>
        <begin position="106"/>
        <end position="125"/>
    </location>
</feature>
<dbReference type="PhylomeDB" id="Q94072"/>
<accession>Q94072</accession>
<sequence length="361" mass="41136">MTRTQAYNSSQCSDAAEAVRGALYLVPSFFNTCSAAGTFFVFVYIYIRFSFRIYYHINAKILIFLNMMSFLSISLATLINYGTLFINALLATDDCDFLFLTPSCSFIRRMFLFSIMLTTLTHASLTLERAYATYQLGAYEKTGPRLGLVLGGVSLVGAVVMVTATTSPENSGEMLTNCFAFSSSPSIGDNVYNMFRLQLALEIGTWVMYFILVTYHKMKVRQQVEGHLADRFQAIENMIVLRQLRPLILISSAIIGVYIIFSSTGRFLRSVLSLTHYKQFASIIFVMPHNAFISMTLYYYLFKWGFQEKKKRMEDTLTSPLTERKTHMQQLQEQWNDGFRIKELESQSPRTNGPPSKYASV</sequence>
<dbReference type="InParanoid" id="Q94072"/>
<dbReference type="eggNOG" id="ENOG502TH4C">
    <property type="taxonomic scope" value="Eukaryota"/>
</dbReference>
<keyword evidence="7" id="KW-1185">Reference proteome</keyword>
<dbReference type="GO" id="GO:0016020">
    <property type="term" value="C:membrane"/>
    <property type="evidence" value="ECO:0007669"/>
    <property type="project" value="UniProtKB-SubCell"/>
</dbReference>
<dbReference type="PaxDb" id="6239-T21H8.2"/>
<dbReference type="PIR" id="T25085">
    <property type="entry name" value="T25085"/>
</dbReference>
<gene>
    <name evidence="6 8" type="primary">sra-37</name>
    <name evidence="6" type="ORF">CELE_T21H8.2</name>
    <name evidence="8" type="ORF">T21H8.2</name>
</gene>
<reference evidence="6 7" key="1">
    <citation type="journal article" date="1998" name="Science">
        <title>Genome sequence of the nematode C. elegans: a platform for investigating biology.</title>
        <authorList>
            <consortium name="The C. elegans sequencing consortium"/>
            <person name="Sulson J.E."/>
            <person name="Waterston R."/>
        </authorList>
    </citation>
    <scope>NUCLEOTIDE SEQUENCE [LARGE SCALE GENOMIC DNA]</scope>
    <source>
        <strain evidence="6 7">Bristol N2</strain>
    </source>
</reference>
<evidence type="ECO:0000256" key="5">
    <source>
        <dbReference type="SAM" id="Phobius"/>
    </source>
</evidence>
<feature type="transmembrane region" description="Helical" evidence="5">
    <location>
        <begin position="195"/>
        <end position="215"/>
    </location>
</feature>
<dbReference type="EMBL" id="BX284606">
    <property type="protein sequence ID" value="CAB01768.2"/>
    <property type="molecule type" value="Genomic_DNA"/>
</dbReference>
<evidence type="ECO:0000256" key="1">
    <source>
        <dbReference type="ARBA" id="ARBA00004141"/>
    </source>
</evidence>
<evidence type="ECO:0000256" key="2">
    <source>
        <dbReference type="ARBA" id="ARBA00022692"/>
    </source>
</evidence>
<dbReference type="PANTHER" id="PTHR31357:SF17">
    <property type="entry name" value="G_PROTEIN_RECEP_F1_2 DOMAIN-CONTAINING PROTEIN"/>
    <property type="match status" value="1"/>
</dbReference>
<dbReference type="PANTHER" id="PTHR31357">
    <property type="entry name" value="SERPENTINE RECEPTOR CLASS ALPHA-10"/>
    <property type="match status" value="1"/>
</dbReference>
<dbReference type="CTD" id="188706"/>
<feature type="transmembrane region" description="Helical" evidence="5">
    <location>
        <begin position="146"/>
        <end position="165"/>
    </location>
</feature>
<dbReference type="Bgee" id="WBGene00005063">
    <property type="expression patterns" value="Expressed in larva"/>
</dbReference>
<feature type="transmembrane region" description="Helical" evidence="5">
    <location>
        <begin position="280"/>
        <end position="302"/>
    </location>
</feature>
<dbReference type="FunCoup" id="Q94072">
    <property type="interactions" value="33"/>
</dbReference>
<proteinExistence type="predicted"/>
<organism evidence="6 7">
    <name type="scientific">Caenorhabditis elegans</name>
    <dbReference type="NCBI Taxonomy" id="6239"/>
    <lineage>
        <taxon>Eukaryota</taxon>
        <taxon>Metazoa</taxon>
        <taxon>Ecdysozoa</taxon>
        <taxon>Nematoda</taxon>
        <taxon>Chromadorea</taxon>
        <taxon>Rhabditida</taxon>
        <taxon>Rhabditina</taxon>
        <taxon>Rhabditomorpha</taxon>
        <taxon>Rhabditoidea</taxon>
        <taxon>Rhabditidae</taxon>
        <taxon>Peloderinae</taxon>
        <taxon>Caenorhabditis</taxon>
    </lineage>
</organism>
<dbReference type="RefSeq" id="NP_510313.2">
    <property type="nucleotide sequence ID" value="NM_077912.3"/>
</dbReference>
<evidence type="ECO:0000313" key="6">
    <source>
        <dbReference type="EMBL" id="CAB01768.2"/>
    </source>
</evidence>
<keyword evidence="4 5" id="KW-0472">Membrane</keyword>
<feature type="transmembrane region" description="Helical" evidence="5">
    <location>
        <begin position="247"/>
        <end position="268"/>
    </location>
</feature>
<dbReference type="GO" id="GO:0004984">
    <property type="term" value="F:olfactory receptor activity"/>
    <property type="evidence" value="ECO:0000318"/>
    <property type="project" value="GO_Central"/>
</dbReference>
<dbReference type="OMA" id="TNCFAFS"/>
<dbReference type="HOGENOM" id="CLU_062304_0_0_1"/>
<dbReference type="GeneID" id="188706"/>
<evidence type="ECO:0000256" key="4">
    <source>
        <dbReference type="ARBA" id="ARBA00023136"/>
    </source>
</evidence>
<evidence type="ECO:0000313" key="8">
    <source>
        <dbReference type="WormBase" id="T21H8.2"/>
    </source>
</evidence>
<dbReference type="AlphaFoldDB" id="Q94072"/>
<keyword evidence="2 5" id="KW-0812">Transmembrane</keyword>
<dbReference type="AGR" id="WB:WBGene00005063"/>
<feature type="transmembrane region" description="Helical" evidence="5">
    <location>
        <begin position="29"/>
        <end position="49"/>
    </location>
</feature>